<dbReference type="InterPro" id="IPR002068">
    <property type="entry name" value="A-crystallin/Hsp20_dom"/>
</dbReference>
<dbReference type="PANTHER" id="PTHR45640:SF7">
    <property type="entry name" value="HEAT SHOCK PROTEIN BETA-1"/>
    <property type="match status" value="1"/>
</dbReference>
<dbReference type="AlphaFoldDB" id="A0A9P0HFZ2"/>
<gene>
    <name evidence="3" type="ORF">NEZAVI_LOCUS10297</name>
</gene>
<dbReference type="PANTHER" id="PTHR45640">
    <property type="entry name" value="HEAT SHOCK PROTEIN HSP-12.2-RELATED"/>
    <property type="match status" value="1"/>
</dbReference>
<dbReference type="Gene3D" id="2.60.40.790">
    <property type="match status" value="1"/>
</dbReference>
<dbReference type="Pfam" id="PF00011">
    <property type="entry name" value="HSP20"/>
    <property type="match status" value="1"/>
</dbReference>
<dbReference type="PRINTS" id="PR00299">
    <property type="entry name" value="ACRYSTALLIN"/>
</dbReference>
<keyword evidence="4" id="KW-1185">Reference proteome</keyword>
<evidence type="ECO:0000313" key="4">
    <source>
        <dbReference type="Proteomes" id="UP001152798"/>
    </source>
</evidence>
<evidence type="ECO:0000259" key="2">
    <source>
        <dbReference type="Pfam" id="PF00011"/>
    </source>
</evidence>
<feature type="region of interest" description="Disordered" evidence="1">
    <location>
        <begin position="260"/>
        <end position="299"/>
    </location>
</feature>
<dbReference type="Proteomes" id="UP001152798">
    <property type="component" value="Chromosome 5"/>
</dbReference>
<dbReference type="GO" id="GO:0005737">
    <property type="term" value="C:cytoplasm"/>
    <property type="evidence" value="ECO:0007669"/>
    <property type="project" value="TreeGrafter"/>
</dbReference>
<dbReference type="CDD" id="cd06526">
    <property type="entry name" value="metazoan_ACD"/>
    <property type="match status" value="1"/>
</dbReference>
<organism evidence="3 4">
    <name type="scientific">Nezara viridula</name>
    <name type="common">Southern green stink bug</name>
    <name type="synonym">Cimex viridulus</name>
    <dbReference type="NCBI Taxonomy" id="85310"/>
    <lineage>
        <taxon>Eukaryota</taxon>
        <taxon>Metazoa</taxon>
        <taxon>Ecdysozoa</taxon>
        <taxon>Arthropoda</taxon>
        <taxon>Hexapoda</taxon>
        <taxon>Insecta</taxon>
        <taxon>Pterygota</taxon>
        <taxon>Neoptera</taxon>
        <taxon>Paraneoptera</taxon>
        <taxon>Hemiptera</taxon>
        <taxon>Heteroptera</taxon>
        <taxon>Panheteroptera</taxon>
        <taxon>Pentatomomorpha</taxon>
        <taxon>Pentatomoidea</taxon>
        <taxon>Pentatomidae</taxon>
        <taxon>Pentatominae</taxon>
        <taxon>Nezara</taxon>
    </lineage>
</organism>
<dbReference type="GO" id="GO:0042026">
    <property type="term" value="P:protein refolding"/>
    <property type="evidence" value="ECO:0007669"/>
    <property type="project" value="TreeGrafter"/>
</dbReference>
<accession>A0A9P0HFZ2</accession>
<dbReference type="GO" id="GO:0051082">
    <property type="term" value="F:unfolded protein binding"/>
    <property type="evidence" value="ECO:0007669"/>
    <property type="project" value="TreeGrafter"/>
</dbReference>
<dbReference type="GO" id="GO:0043066">
    <property type="term" value="P:negative regulation of apoptotic process"/>
    <property type="evidence" value="ECO:0007669"/>
    <property type="project" value="TreeGrafter"/>
</dbReference>
<sequence length="299" mass="34416">MDNGFMKHWKYSKMSHISKSGPYGEHARYSSNIEQPPSVITARIQRFHDHDFRTPAVPARSSSFRNEKLQLPQRKLPRFSPSTSSEFGKYRLSNILQSHLSPSTSHPTTFRNLEETTVIPDFFEIFLDVHEYKPNELKVKLRDGFVIIVGEHEERMDNVSLISQQFTRKYEIPEDLDKGKINCFISSDGILCILCPKNSNKMDRDIPIIPVVVDKPAKMKSPMKRTALEKQSVQSVKNQSIIEQPSPVLIKTQEMQESVSQQSEVVQEAMEQEVVPEAMEQEHVPENKEQKNVPQPNKN</sequence>
<feature type="compositionally biased region" description="Low complexity" evidence="1">
    <location>
        <begin position="260"/>
        <end position="278"/>
    </location>
</feature>
<dbReference type="OrthoDB" id="1431247at2759"/>
<reference evidence="3" key="1">
    <citation type="submission" date="2022-01" db="EMBL/GenBank/DDBJ databases">
        <authorList>
            <person name="King R."/>
        </authorList>
    </citation>
    <scope>NUCLEOTIDE SEQUENCE</scope>
</reference>
<evidence type="ECO:0000256" key="1">
    <source>
        <dbReference type="SAM" id="MobiDB-lite"/>
    </source>
</evidence>
<feature type="domain" description="SHSP" evidence="2">
    <location>
        <begin position="120"/>
        <end position="208"/>
    </location>
</feature>
<evidence type="ECO:0000313" key="3">
    <source>
        <dbReference type="EMBL" id="CAH1401225.1"/>
    </source>
</evidence>
<protein>
    <recommendedName>
        <fullName evidence="2">SHSP domain-containing protein</fullName>
    </recommendedName>
</protein>
<dbReference type="InterPro" id="IPR008978">
    <property type="entry name" value="HSP20-like_chaperone"/>
</dbReference>
<dbReference type="GO" id="GO:0005634">
    <property type="term" value="C:nucleus"/>
    <property type="evidence" value="ECO:0007669"/>
    <property type="project" value="TreeGrafter"/>
</dbReference>
<feature type="compositionally biased region" description="Basic and acidic residues" evidence="1">
    <location>
        <begin position="280"/>
        <end position="291"/>
    </location>
</feature>
<proteinExistence type="predicted"/>
<name>A0A9P0HFZ2_NEZVI</name>
<dbReference type="EMBL" id="OV725081">
    <property type="protein sequence ID" value="CAH1401225.1"/>
    <property type="molecule type" value="Genomic_DNA"/>
</dbReference>
<dbReference type="SUPFAM" id="SSF49764">
    <property type="entry name" value="HSP20-like chaperones"/>
    <property type="match status" value="1"/>
</dbReference>
<dbReference type="GO" id="GO:0009408">
    <property type="term" value="P:response to heat"/>
    <property type="evidence" value="ECO:0007669"/>
    <property type="project" value="TreeGrafter"/>
</dbReference>
<dbReference type="InterPro" id="IPR001436">
    <property type="entry name" value="Alpha-crystallin/sHSP_animal"/>
</dbReference>